<sequence>MSDLTHVFAPEGVAPRNGYSHVVWGEGKFIAVSSQVPLDEHGKLVGEGDPYAQTAQVFENIRLCLAEAGATLEDIIKLTFFMTDFSILPAVREARDVVIDKDRGPASTALKVNGLVRDDILLQIEAFAVA</sequence>
<accession>A0ABT2JZV7</accession>
<keyword evidence="2" id="KW-1185">Reference proteome</keyword>
<dbReference type="EMBL" id="JAJAGO010000014">
    <property type="protein sequence ID" value="MCT2593445.1"/>
    <property type="molecule type" value="Genomic_DNA"/>
</dbReference>
<evidence type="ECO:0000313" key="2">
    <source>
        <dbReference type="Proteomes" id="UP001156389"/>
    </source>
</evidence>
<dbReference type="Proteomes" id="UP001156389">
    <property type="component" value="Unassembled WGS sequence"/>
</dbReference>
<organism evidence="1 2">
    <name type="scientific">Streptomyces gossypii</name>
    <dbReference type="NCBI Taxonomy" id="2883101"/>
    <lineage>
        <taxon>Bacteria</taxon>
        <taxon>Bacillati</taxon>
        <taxon>Actinomycetota</taxon>
        <taxon>Actinomycetes</taxon>
        <taxon>Kitasatosporales</taxon>
        <taxon>Streptomycetaceae</taxon>
        <taxon>Streptomyces</taxon>
    </lineage>
</organism>
<evidence type="ECO:0000313" key="1">
    <source>
        <dbReference type="EMBL" id="MCT2593445.1"/>
    </source>
</evidence>
<dbReference type="Gene3D" id="3.30.1330.40">
    <property type="entry name" value="RutC-like"/>
    <property type="match status" value="1"/>
</dbReference>
<dbReference type="PANTHER" id="PTHR43857:SF1">
    <property type="entry name" value="YJGH FAMILY PROTEIN"/>
    <property type="match status" value="1"/>
</dbReference>
<dbReference type="PANTHER" id="PTHR43857">
    <property type="entry name" value="BLR7761 PROTEIN"/>
    <property type="match status" value="1"/>
</dbReference>
<comment type="caution">
    <text evidence="1">The sequence shown here is derived from an EMBL/GenBank/DDBJ whole genome shotgun (WGS) entry which is preliminary data.</text>
</comment>
<dbReference type="Pfam" id="PF01042">
    <property type="entry name" value="Ribonuc_L-PSP"/>
    <property type="match status" value="1"/>
</dbReference>
<protein>
    <submittedName>
        <fullName evidence="1">RidA family protein</fullName>
    </submittedName>
</protein>
<dbReference type="InterPro" id="IPR006175">
    <property type="entry name" value="YjgF/YER057c/UK114"/>
</dbReference>
<name>A0ABT2JZV7_9ACTN</name>
<proteinExistence type="predicted"/>
<gene>
    <name evidence="1" type="ORF">LHJ74_26660</name>
</gene>
<dbReference type="SUPFAM" id="SSF55298">
    <property type="entry name" value="YjgF-like"/>
    <property type="match status" value="1"/>
</dbReference>
<dbReference type="RefSeq" id="WP_260220826.1">
    <property type="nucleotide sequence ID" value="NZ_JAJAGO010000014.1"/>
</dbReference>
<dbReference type="InterPro" id="IPR035959">
    <property type="entry name" value="RutC-like_sf"/>
</dbReference>
<reference evidence="1 2" key="1">
    <citation type="submission" date="2021-10" db="EMBL/GenBank/DDBJ databases">
        <title>Streptomyces gossypii sp. nov., isolated from soil collected from cotton field.</title>
        <authorList>
            <person name="Ge X."/>
            <person name="Chen X."/>
            <person name="Liu W."/>
        </authorList>
    </citation>
    <scope>NUCLEOTIDE SEQUENCE [LARGE SCALE GENOMIC DNA]</scope>
    <source>
        <strain evidence="1 2">N2-109</strain>
    </source>
</reference>
<dbReference type="CDD" id="cd00448">
    <property type="entry name" value="YjgF_YER057c_UK114_family"/>
    <property type="match status" value="1"/>
</dbReference>